<reference evidence="3 4" key="1">
    <citation type="journal article" date="2014" name="Genome Announc.">
        <title>Genome Sequence of a Promising Hydrogen-Producing Facultative Anaerobic Bacterium, Brevundimonas naejangsanensis Strain B1.</title>
        <authorList>
            <person name="Su H."/>
            <person name="Zhang T."/>
            <person name="Bao M."/>
            <person name="Jiang Y."/>
            <person name="Wang Y."/>
            <person name="Tan T."/>
        </authorList>
    </citation>
    <scope>NUCLEOTIDE SEQUENCE [LARGE SCALE GENOMIC DNA]</scope>
    <source>
        <strain evidence="3 4">B1</strain>
    </source>
</reference>
<dbReference type="KEGG" id="bne:DA69_10925"/>
<keyword evidence="1" id="KW-0175">Coiled coil</keyword>
<keyword evidence="2" id="KW-1133">Transmembrane helix</keyword>
<dbReference type="AlphaFoldDB" id="A0A172Y7N9"/>
<name>A0A172Y7N9_9CAUL</name>
<sequence length="113" mass="12971">MKRFLTIRRLSFIFFSLFAVTLAGVFILQRFWVDPGDRCTAKGYWYDLETRICAQPVYIPDITKRPEGMSRAEASAEANRDLVKLEDQIAADKRARAAATEAERERVKALQGR</sequence>
<evidence type="ECO:0000313" key="4">
    <source>
        <dbReference type="Proteomes" id="UP000077603"/>
    </source>
</evidence>
<dbReference type="EMBL" id="CP015614">
    <property type="protein sequence ID" value="ANF55218.1"/>
    <property type="molecule type" value="Genomic_DNA"/>
</dbReference>
<gene>
    <name evidence="3" type="ORF">DA69_10925</name>
</gene>
<feature type="coiled-coil region" evidence="1">
    <location>
        <begin position="75"/>
        <end position="102"/>
    </location>
</feature>
<dbReference type="RefSeq" id="WP_025976100.1">
    <property type="nucleotide sequence ID" value="NZ_CP015614.1"/>
</dbReference>
<evidence type="ECO:0000256" key="2">
    <source>
        <dbReference type="SAM" id="Phobius"/>
    </source>
</evidence>
<dbReference type="STRING" id="588932.DA69_10925"/>
<feature type="transmembrane region" description="Helical" evidence="2">
    <location>
        <begin position="12"/>
        <end position="32"/>
    </location>
</feature>
<evidence type="ECO:0000313" key="3">
    <source>
        <dbReference type="EMBL" id="ANF55218.1"/>
    </source>
</evidence>
<evidence type="ECO:0000256" key="1">
    <source>
        <dbReference type="SAM" id="Coils"/>
    </source>
</evidence>
<dbReference type="Proteomes" id="UP000077603">
    <property type="component" value="Chromosome"/>
</dbReference>
<protein>
    <submittedName>
        <fullName evidence="3">Uncharacterized protein</fullName>
    </submittedName>
</protein>
<organism evidence="3 4">
    <name type="scientific">Brevundimonas naejangsanensis</name>
    <dbReference type="NCBI Taxonomy" id="588932"/>
    <lineage>
        <taxon>Bacteria</taxon>
        <taxon>Pseudomonadati</taxon>
        <taxon>Pseudomonadota</taxon>
        <taxon>Alphaproteobacteria</taxon>
        <taxon>Caulobacterales</taxon>
        <taxon>Caulobacteraceae</taxon>
        <taxon>Brevundimonas</taxon>
    </lineage>
</organism>
<dbReference type="OrthoDB" id="7205744at2"/>
<keyword evidence="2" id="KW-0472">Membrane</keyword>
<accession>A0A172Y7N9</accession>
<proteinExistence type="predicted"/>
<keyword evidence="2" id="KW-0812">Transmembrane</keyword>
<keyword evidence="4" id="KW-1185">Reference proteome</keyword>